<proteinExistence type="predicted"/>
<sequence>MLIARYYPASEADVKAFDEINYGMLADGWSGTVDVYGYDEGHAKSFVIEGGRVVSAAKY</sequence>
<dbReference type="Proteomes" id="UP000316614">
    <property type="component" value="Chromosome"/>
</dbReference>
<dbReference type="KEGG" id="echi:FKX85_14510"/>
<organism evidence="1 2">
    <name type="scientific">Echinicola soli</name>
    <dbReference type="NCBI Taxonomy" id="2591634"/>
    <lineage>
        <taxon>Bacteria</taxon>
        <taxon>Pseudomonadati</taxon>
        <taxon>Bacteroidota</taxon>
        <taxon>Cytophagia</taxon>
        <taxon>Cytophagales</taxon>
        <taxon>Cyclobacteriaceae</taxon>
        <taxon>Echinicola</taxon>
    </lineage>
</organism>
<evidence type="ECO:0000313" key="2">
    <source>
        <dbReference type="Proteomes" id="UP000316614"/>
    </source>
</evidence>
<protein>
    <submittedName>
        <fullName evidence="1">Uncharacterized protein</fullName>
    </submittedName>
</protein>
<dbReference type="AlphaFoldDB" id="A0A514CK47"/>
<name>A0A514CK47_9BACT</name>
<keyword evidence="2" id="KW-1185">Reference proteome</keyword>
<reference evidence="1 2" key="1">
    <citation type="submission" date="2019-06" db="EMBL/GenBank/DDBJ databases">
        <title>Echinicola alkalisoli sp. nov. isolated from saline soil.</title>
        <authorList>
            <person name="Sun J.-Q."/>
            <person name="Xu L."/>
        </authorList>
    </citation>
    <scope>NUCLEOTIDE SEQUENCE [LARGE SCALE GENOMIC DNA]</scope>
    <source>
        <strain evidence="1 2">LN3S3</strain>
    </source>
</reference>
<gene>
    <name evidence="1" type="ORF">FKX85_14510</name>
</gene>
<accession>A0A514CK47</accession>
<dbReference type="RefSeq" id="WP_141615422.1">
    <property type="nucleotide sequence ID" value="NZ_CP041253.1"/>
</dbReference>
<dbReference type="EMBL" id="CP041253">
    <property type="protein sequence ID" value="QDH80186.1"/>
    <property type="molecule type" value="Genomic_DNA"/>
</dbReference>
<dbReference type="OrthoDB" id="839740at2"/>
<evidence type="ECO:0000313" key="1">
    <source>
        <dbReference type="EMBL" id="QDH80186.1"/>
    </source>
</evidence>